<comment type="caution">
    <text evidence="1">The sequence shown here is derived from an EMBL/GenBank/DDBJ whole genome shotgun (WGS) entry which is preliminary data.</text>
</comment>
<keyword evidence="2" id="KW-1185">Reference proteome</keyword>
<accession>A0AAD5N3H3</accession>
<dbReference type="Proteomes" id="UP001196413">
    <property type="component" value="Unassembled WGS sequence"/>
</dbReference>
<dbReference type="AlphaFoldDB" id="A0AAD5N3H3"/>
<proteinExistence type="predicted"/>
<evidence type="ECO:0000313" key="2">
    <source>
        <dbReference type="Proteomes" id="UP001196413"/>
    </source>
</evidence>
<sequence>MVGVIQPDLRGTPNHRLSCTPKHSIYLFALFLSDKFAQTKPKDVELKETRKRDRKKFSKDLEAMNQFVLKNQLRFDRD</sequence>
<protein>
    <submittedName>
        <fullName evidence="1">Uncharacterized protein</fullName>
    </submittedName>
</protein>
<gene>
    <name evidence="1" type="ORF">KIN20_018296</name>
</gene>
<name>A0AAD5N3H3_PARTN</name>
<organism evidence="1 2">
    <name type="scientific">Parelaphostrongylus tenuis</name>
    <name type="common">Meningeal worm</name>
    <dbReference type="NCBI Taxonomy" id="148309"/>
    <lineage>
        <taxon>Eukaryota</taxon>
        <taxon>Metazoa</taxon>
        <taxon>Ecdysozoa</taxon>
        <taxon>Nematoda</taxon>
        <taxon>Chromadorea</taxon>
        <taxon>Rhabditida</taxon>
        <taxon>Rhabditina</taxon>
        <taxon>Rhabditomorpha</taxon>
        <taxon>Strongyloidea</taxon>
        <taxon>Metastrongylidae</taxon>
        <taxon>Parelaphostrongylus</taxon>
    </lineage>
</organism>
<reference evidence="1" key="1">
    <citation type="submission" date="2021-06" db="EMBL/GenBank/DDBJ databases">
        <title>Parelaphostrongylus tenuis whole genome reference sequence.</title>
        <authorList>
            <person name="Garwood T.J."/>
            <person name="Larsen P.A."/>
            <person name="Fountain-Jones N.M."/>
            <person name="Garbe J.R."/>
            <person name="Macchietto M.G."/>
            <person name="Kania S.A."/>
            <person name="Gerhold R.W."/>
            <person name="Richards J.E."/>
            <person name="Wolf T.M."/>
        </authorList>
    </citation>
    <scope>NUCLEOTIDE SEQUENCE</scope>
    <source>
        <strain evidence="1">MNPRO001-30</strain>
        <tissue evidence="1">Meninges</tissue>
    </source>
</reference>
<dbReference type="EMBL" id="JAHQIW010003643">
    <property type="protein sequence ID" value="KAJ1359536.1"/>
    <property type="molecule type" value="Genomic_DNA"/>
</dbReference>
<evidence type="ECO:0000313" key="1">
    <source>
        <dbReference type="EMBL" id="KAJ1359536.1"/>
    </source>
</evidence>